<dbReference type="OrthoDB" id="4364733at2759"/>
<reference evidence="2" key="2">
    <citation type="journal article" date="2023" name="IMA Fungus">
        <title>Comparative genomic study of the Penicillium genus elucidates a diverse pangenome and 15 lateral gene transfer events.</title>
        <authorList>
            <person name="Petersen C."/>
            <person name="Sorensen T."/>
            <person name="Nielsen M.R."/>
            <person name="Sondergaard T.E."/>
            <person name="Sorensen J.L."/>
            <person name="Fitzpatrick D.A."/>
            <person name="Frisvad J.C."/>
            <person name="Nielsen K.L."/>
        </authorList>
    </citation>
    <scope>NUCLEOTIDE SEQUENCE</scope>
    <source>
        <strain evidence="2">IBT 29677</strain>
    </source>
</reference>
<keyword evidence="3" id="KW-1185">Reference proteome</keyword>
<protein>
    <submittedName>
        <fullName evidence="2">Uncharacterized protein</fullName>
    </submittedName>
</protein>
<feature type="region of interest" description="Disordered" evidence="1">
    <location>
        <begin position="50"/>
        <end position="75"/>
    </location>
</feature>
<sequence>MAQAAKRACANTAGESHSIEATTTPERTQQDLVNVIELINQTDLWPYSPARLAKSSAKRKKSSAKKKKGDAKNKKKRVISFEGRVDKVWKLLTNTRGMSDRQEYNASYKVCIGIQGIIKSIRHQCGELSSPATRRNGLSALADIGEYVAESQGRLGSEVRKELGRNLKFVSTLRHIVTIMSEDERRVVRQDNKTPGGLWRRLKESLRTTRAYCLFDGFDSILEYFKMGPEESEDDEDEDEDEDEEEEEEEEKSRQKMNGELKSTNG</sequence>
<evidence type="ECO:0000256" key="1">
    <source>
        <dbReference type="SAM" id="MobiDB-lite"/>
    </source>
</evidence>
<feature type="region of interest" description="Disordered" evidence="1">
    <location>
        <begin position="225"/>
        <end position="266"/>
    </location>
</feature>
<name>A0A9W9WA58_9EURO</name>
<reference evidence="2" key="1">
    <citation type="submission" date="2022-12" db="EMBL/GenBank/DDBJ databases">
        <authorList>
            <person name="Petersen C."/>
        </authorList>
    </citation>
    <scope>NUCLEOTIDE SEQUENCE</scope>
    <source>
        <strain evidence="2">IBT 29677</strain>
    </source>
</reference>
<organism evidence="2 3">
    <name type="scientific">Penicillium cosmopolitanum</name>
    <dbReference type="NCBI Taxonomy" id="1131564"/>
    <lineage>
        <taxon>Eukaryota</taxon>
        <taxon>Fungi</taxon>
        <taxon>Dikarya</taxon>
        <taxon>Ascomycota</taxon>
        <taxon>Pezizomycotina</taxon>
        <taxon>Eurotiomycetes</taxon>
        <taxon>Eurotiomycetidae</taxon>
        <taxon>Eurotiales</taxon>
        <taxon>Aspergillaceae</taxon>
        <taxon>Penicillium</taxon>
    </lineage>
</organism>
<dbReference type="GeneID" id="81366599"/>
<evidence type="ECO:0000313" key="2">
    <source>
        <dbReference type="EMBL" id="KAJ5409099.1"/>
    </source>
</evidence>
<feature type="compositionally biased region" description="Polar residues" evidence="1">
    <location>
        <begin position="13"/>
        <end position="25"/>
    </location>
</feature>
<proteinExistence type="predicted"/>
<accession>A0A9W9WA58</accession>
<gene>
    <name evidence="2" type="ORF">N7509_002982</name>
</gene>
<feature type="region of interest" description="Disordered" evidence="1">
    <location>
        <begin position="1"/>
        <end position="25"/>
    </location>
</feature>
<dbReference type="RefSeq" id="XP_056493414.1">
    <property type="nucleotide sequence ID" value="XM_056627619.1"/>
</dbReference>
<feature type="compositionally biased region" description="Acidic residues" evidence="1">
    <location>
        <begin position="230"/>
        <end position="250"/>
    </location>
</feature>
<dbReference type="AlphaFoldDB" id="A0A9W9WA58"/>
<feature type="compositionally biased region" description="Basic residues" evidence="1">
    <location>
        <begin position="56"/>
        <end position="75"/>
    </location>
</feature>
<comment type="caution">
    <text evidence="2">The sequence shown here is derived from an EMBL/GenBank/DDBJ whole genome shotgun (WGS) entry which is preliminary data.</text>
</comment>
<evidence type="ECO:0000313" key="3">
    <source>
        <dbReference type="Proteomes" id="UP001147747"/>
    </source>
</evidence>
<dbReference type="EMBL" id="JAPZBU010000004">
    <property type="protein sequence ID" value="KAJ5409099.1"/>
    <property type="molecule type" value="Genomic_DNA"/>
</dbReference>
<dbReference type="Proteomes" id="UP001147747">
    <property type="component" value="Unassembled WGS sequence"/>
</dbReference>